<evidence type="ECO:0000313" key="3">
    <source>
        <dbReference type="Proteomes" id="UP000215914"/>
    </source>
</evidence>
<accession>A0A251SC88</accession>
<dbReference type="EMBL" id="CM007904">
    <property type="protein sequence ID" value="OTF96363.1"/>
    <property type="molecule type" value="Genomic_DNA"/>
</dbReference>
<keyword evidence="1" id="KW-0732">Signal</keyword>
<dbReference type="InParanoid" id="A0A251SC88"/>
<protein>
    <submittedName>
        <fullName evidence="2">Uncharacterized protein</fullName>
    </submittedName>
</protein>
<dbReference type="AlphaFoldDB" id="A0A251SC88"/>
<keyword evidence="3" id="KW-1185">Reference proteome</keyword>
<name>A0A251SC88_HELAN</name>
<feature type="signal peptide" evidence="1">
    <location>
        <begin position="1"/>
        <end position="17"/>
    </location>
</feature>
<evidence type="ECO:0000313" key="2">
    <source>
        <dbReference type="EMBL" id="OTF96363.1"/>
    </source>
</evidence>
<dbReference type="Proteomes" id="UP000215914">
    <property type="component" value="Chromosome 15"/>
</dbReference>
<sequence length="60" mass="6963">MLVVLFLFEGLYIHVQFFDSCSVLHLKSALSTLKLHFADMKVQALISNRSDHKSKQRFHS</sequence>
<feature type="chain" id="PRO_5012400145" evidence="1">
    <location>
        <begin position="18"/>
        <end position="60"/>
    </location>
</feature>
<gene>
    <name evidence="2" type="ORF">HannXRQ_Chr15g0493341</name>
</gene>
<evidence type="ECO:0000256" key="1">
    <source>
        <dbReference type="SAM" id="SignalP"/>
    </source>
</evidence>
<reference evidence="3" key="1">
    <citation type="journal article" date="2017" name="Nature">
        <title>The sunflower genome provides insights into oil metabolism, flowering and Asterid evolution.</title>
        <authorList>
            <person name="Badouin H."/>
            <person name="Gouzy J."/>
            <person name="Grassa C.J."/>
            <person name="Murat F."/>
            <person name="Staton S.E."/>
            <person name="Cottret L."/>
            <person name="Lelandais-Briere C."/>
            <person name="Owens G.L."/>
            <person name="Carrere S."/>
            <person name="Mayjonade B."/>
            <person name="Legrand L."/>
            <person name="Gill N."/>
            <person name="Kane N.C."/>
            <person name="Bowers J.E."/>
            <person name="Hubner S."/>
            <person name="Bellec A."/>
            <person name="Berard A."/>
            <person name="Berges H."/>
            <person name="Blanchet N."/>
            <person name="Boniface M.C."/>
            <person name="Brunel D."/>
            <person name="Catrice O."/>
            <person name="Chaidir N."/>
            <person name="Claudel C."/>
            <person name="Donnadieu C."/>
            <person name="Faraut T."/>
            <person name="Fievet G."/>
            <person name="Helmstetter N."/>
            <person name="King M."/>
            <person name="Knapp S.J."/>
            <person name="Lai Z."/>
            <person name="Le Paslier M.C."/>
            <person name="Lippi Y."/>
            <person name="Lorenzon L."/>
            <person name="Mandel J.R."/>
            <person name="Marage G."/>
            <person name="Marchand G."/>
            <person name="Marquand E."/>
            <person name="Bret-Mestries E."/>
            <person name="Morien E."/>
            <person name="Nambeesan S."/>
            <person name="Nguyen T."/>
            <person name="Pegot-Espagnet P."/>
            <person name="Pouilly N."/>
            <person name="Raftis F."/>
            <person name="Sallet E."/>
            <person name="Schiex T."/>
            <person name="Thomas J."/>
            <person name="Vandecasteele C."/>
            <person name="Vares D."/>
            <person name="Vear F."/>
            <person name="Vautrin S."/>
            <person name="Crespi M."/>
            <person name="Mangin B."/>
            <person name="Burke J.M."/>
            <person name="Salse J."/>
            <person name="Munos S."/>
            <person name="Vincourt P."/>
            <person name="Rieseberg L.H."/>
            <person name="Langlade N.B."/>
        </authorList>
    </citation>
    <scope>NUCLEOTIDE SEQUENCE [LARGE SCALE GENOMIC DNA]</scope>
    <source>
        <strain evidence="3">cv. SF193</strain>
    </source>
</reference>
<organism evidence="2 3">
    <name type="scientific">Helianthus annuus</name>
    <name type="common">Common sunflower</name>
    <dbReference type="NCBI Taxonomy" id="4232"/>
    <lineage>
        <taxon>Eukaryota</taxon>
        <taxon>Viridiplantae</taxon>
        <taxon>Streptophyta</taxon>
        <taxon>Embryophyta</taxon>
        <taxon>Tracheophyta</taxon>
        <taxon>Spermatophyta</taxon>
        <taxon>Magnoliopsida</taxon>
        <taxon>eudicotyledons</taxon>
        <taxon>Gunneridae</taxon>
        <taxon>Pentapetalae</taxon>
        <taxon>asterids</taxon>
        <taxon>campanulids</taxon>
        <taxon>Asterales</taxon>
        <taxon>Asteraceae</taxon>
        <taxon>Asteroideae</taxon>
        <taxon>Heliantheae alliance</taxon>
        <taxon>Heliantheae</taxon>
        <taxon>Helianthus</taxon>
    </lineage>
</organism>
<proteinExistence type="predicted"/>